<evidence type="ECO:0000313" key="2">
    <source>
        <dbReference type="Proteomes" id="UP000006034"/>
    </source>
</evidence>
<name>E5Y1N8_BILW3</name>
<dbReference type="Proteomes" id="UP000006034">
    <property type="component" value="Unassembled WGS sequence"/>
</dbReference>
<reference evidence="1 2" key="2">
    <citation type="submission" date="2013-04" db="EMBL/GenBank/DDBJ databases">
        <title>The Genome Sequence of Bilophila wadsworthia 3_1_6.</title>
        <authorList>
            <consortium name="The Broad Institute Genomics Platform"/>
            <person name="Earl A."/>
            <person name="Ward D."/>
            <person name="Feldgarden M."/>
            <person name="Gevers D."/>
            <person name="Sibley C."/>
            <person name="Strauss J."/>
            <person name="Allen-Vercoe E."/>
            <person name="Walker B."/>
            <person name="Young S."/>
            <person name="Zeng Q."/>
            <person name="Gargeya S."/>
            <person name="Fitzgerald M."/>
            <person name="Haas B."/>
            <person name="Abouelleil A."/>
            <person name="Allen A.W."/>
            <person name="Alvarado L."/>
            <person name="Arachchi H.M."/>
            <person name="Berlin A.M."/>
            <person name="Chapman S.B."/>
            <person name="Gainer-Dewar J."/>
            <person name="Goldberg J."/>
            <person name="Griggs A."/>
            <person name="Gujja S."/>
            <person name="Hansen M."/>
            <person name="Howarth C."/>
            <person name="Imamovic A."/>
            <person name="Ireland A."/>
            <person name="Larimer J."/>
            <person name="McCowan C."/>
            <person name="Murphy C."/>
            <person name="Pearson M."/>
            <person name="Poon T.W."/>
            <person name="Priest M."/>
            <person name="Roberts A."/>
            <person name="Saif S."/>
            <person name="Shea T."/>
            <person name="Sisk P."/>
            <person name="Sykes S."/>
            <person name="Wortman J."/>
            <person name="Nusbaum C."/>
            <person name="Birren B."/>
        </authorList>
    </citation>
    <scope>NUCLEOTIDE SEQUENCE [LARGE SCALE GENOMIC DNA]</scope>
    <source>
        <strain evidence="1 2">3_1_6</strain>
    </source>
</reference>
<comment type="caution">
    <text evidence="1">The sequence shown here is derived from an EMBL/GenBank/DDBJ whole genome shotgun (WGS) entry which is preliminary data.</text>
</comment>
<proteinExistence type="predicted"/>
<dbReference type="EMBL" id="ADCP02000002">
    <property type="protein sequence ID" value="EFV46069.1"/>
    <property type="molecule type" value="Genomic_DNA"/>
</dbReference>
<evidence type="ECO:0000313" key="1">
    <source>
        <dbReference type="EMBL" id="EFV46069.1"/>
    </source>
</evidence>
<gene>
    <name evidence="1" type="ORF">HMPREF0179_00109</name>
</gene>
<organism evidence="1 2">
    <name type="scientific">Bilophila wadsworthia (strain 3_1_6)</name>
    <dbReference type="NCBI Taxonomy" id="563192"/>
    <lineage>
        <taxon>Bacteria</taxon>
        <taxon>Pseudomonadati</taxon>
        <taxon>Thermodesulfobacteriota</taxon>
        <taxon>Desulfovibrionia</taxon>
        <taxon>Desulfovibrionales</taxon>
        <taxon>Desulfovibrionaceae</taxon>
        <taxon>Bilophila</taxon>
    </lineage>
</organism>
<sequence>MWKNGAGVMMESATVSAVVFPSIGASMILRRVIGKEHPAPASAVLNKHFRHPA</sequence>
<protein>
    <submittedName>
        <fullName evidence="1">Uncharacterized protein</fullName>
    </submittedName>
</protein>
<dbReference type="HOGENOM" id="CLU_3059030_0_0_7"/>
<accession>E5Y1N8</accession>
<dbReference type="STRING" id="563192.HMPREF0179_00109"/>
<keyword evidence="2" id="KW-1185">Reference proteome</keyword>
<dbReference type="AlphaFoldDB" id="E5Y1N8"/>
<reference evidence="1 2" key="1">
    <citation type="submission" date="2010-10" db="EMBL/GenBank/DDBJ databases">
        <authorList>
            <consortium name="The Broad Institute Genome Sequencing Platform"/>
            <person name="Ward D."/>
            <person name="Earl A."/>
            <person name="Feldgarden M."/>
            <person name="Young S.K."/>
            <person name="Gargeya S."/>
            <person name="Zeng Q."/>
            <person name="Alvarado L."/>
            <person name="Berlin A."/>
            <person name="Bochicchio J."/>
            <person name="Chapman S.B."/>
            <person name="Chen Z."/>
            <person name="Freedman E."/>
            <person name="Gellesch M."/>
            <person name="Goldberg J."/>
            <person name="Griggs A."/>
            <person name="Gujja S."/>
            <person name="Heilman E."/>
            <person name="Heiman D."/>
            <person name="Howarth C."/>
            <person name="Mehta T."/>
            <person name="Neiman D."/>
            <person name="Pearson M."/>
            <person name="Roberts A."/>
            <person name="Saif S."/>
            <person name="Shea T."/>
            <person name="Shenoy N."/>
            <person name="Sisk P."/>
            <person name="Stolte C."/>
            <person name="Sykes S."/>
            <person name="White J."/>
            <person name="Yandava C."/>
            <person name="Allen-Vercoe E."/>
            <person name="Sibley C."/>
            <person name="Ambrose C.E."/>
            <person name="Strauss J."/>
            <person name="Daigneault M."/>
            <person name="Haas B."/>
            <person name="Nusbaum C."/>
            <person name="Birren B."/>
        </authorList>
    </citation>
    <scope>NUCLEOTIDE SEQUENCE [LARGE SCALE GENOMIC DNA]</scope>
    <source>
        <strain evidence="1 2">3_1_6</strain>
    </source>
</reference>